<dbReference type="PANTHER" id="PTHR10910">
    <property type="entry name" value="EUKARYOTE SPECIFIC DSRNA BINDING PROTEIN"/>
    <property type="match status" value="1"/>
</dbReference>
<keyword evidence="4" id="KW-1185">Reference proteome</keyword>
<proteinExistence type="predicted"/>
<feature type="non-terminal residue" evidence="3">
    <location>
        <position position="103"/>
    </location>
</feature>
<protein>
    <recommendedName>
        <fullName evidence="2">A to I editase domain-containing protein</fullName>
    </recommendedName>
</protein>
<accession>A0ABN7PNH1</accession>
<evidence type="ECO:0000313" key="3">
    <source>
        <dbReference type="EMBL" id="CAG2069087.1"/>
    </source>
</evidence>
<name>A0ABN7PNH1_TIMPD</name>
<dbReference type="Pfam" id="PF02137">
    <property type="entry name" value="A_deamin"/>
    <property type="match status" value="1"/>
</dbReference>
<dbReference type="EMBL" id="CAJPIN010116080">
    <property type="protein sequence ID" value="CAG2069087.1"/>
    <property type="molecule type" value="Genomic_DNA"/>
</dbReference>
<organism evidence="3 4">
    <name type="scientific">Timema podura</name>
    <name type="common">Walking stick</name>
    <dbReference type="NCBI Taxonomy" id="61482"/>
    <lineage>
        <taxon>Eukaryota</taxon>
        <taxon>Metazoa</taxon>
        <taxon>Ecdysozoa</taxon>
        <taxon>Arthropoda</taxon>
        <taxon>Hexapoda</taxon>
        <taxon>Insecta</taxon>
        <taxon>Pterygota</taxon>
        <taxon>Neoptera</taxon>
        <taxon>Polyneoptera</taxon>
        <taxon>Phasmatodea</taxon>
        <taxon>Timematodea</taxon>
        <taxon>Timematoidea</taxon>
        <taxon>Timematidae</taxon>
        <taxon>Timema</taxon>
    </lineage>
</organism>
<dbReference type="PROSITE" id="PS50141">
    <property type="entry name" value="A_DEAMIN_EDITASE"/>
    <property type="match status" value="1"/>
</dbReference>
<comment type="caution">
    <text evidence="3">The sequence shown here is derived from an EMBL/GenBank/DDBJ whole genome shotgun (WGS) entry which is preliminary data.</text>
</comment>
<feature type="region of interest" description="Disordered" evidence="1">
    <location>
        <begin position="1"/>
        <end position="27"/>
    </location>
</feature>
<evidence type="ECO:0000256" key="1">
    <source>
        <dbReference type="SAM" id="MobiDB-lite"/>
    </source>
</evidence>
<dbReference type="InterPro" id="IPR002466">
    <property type="entry name" value="A_deamin"/>
</dbReference>
<feature type="domain" description="A to I editase" evidence="2">
    <location>
        <begin position="1"/>
        <end position="103"/>
    </location>
</feature>
<reference evidence="3" key="1">
    <citation type="submission" date="2021-03" db="EMBL/GenBank/DDBJ databases">
        <authorList>
            <person name="Tran Van P."/>
        </authorList>
    </citation>
    <scope>NUCLEOTIDE SEQUENCE</scope>
</reference>
<gene>
    <name evidence="3" type="ORF">TPAB3V08_LOCUS16030</name>
</gene>
<evidence type="ECO:0000259" key="2">
    <source>
        <dbReference type="PROSITE" id="PS50141"/>
    </source>
</evidence>
<dbReference type="Proteomes" id="UP001153148">
    <property type="component" value="Unassembled WGS sequence"/>
</dbReference>
<evidence type="ECO:0000313" key="4">
    <source>
        <dbReference type="Proteomes" id="UP001153148"/>
    </source>
</evidence>
<feature type="non-terminal residue" evidence="3">
    <location>
        <position position="1"/>
    </location>
</feature>
<dbReference type="PANTHER" id="PTHR10910:SF62">
    <property type="entry name" value="AT07585P-RELATED"/>
    <property type="match status" value="1"/>
</dbReference>
<sequence length="103" mass="11414">IFSPHEAATQEDSLDKHPNRKARGQLRTKIESGEGTIPVKSSDGIQTWDGVLQGQRLLTMSCSDKIARWNVVGVQGALLSHFVEPIYLESIVLGSLFHPSHMY</sequence>